<accession>A0AA41WBJ7</accession>
<comment type="caution">
    <text evidence="2">The sequence shown here is derived from an EMBL/GenBank/DDBJ whole genome shotgun (WGS) entry which is preliminary data.</text>
</comment>
<keyword evidence="1" id="KW-0472">Membrane</keyword>
<name>A0AA41WBJ7_9BACT</name>
<feature type="transmembrane region" description="Helical" evidence="1">
    <location>
        <begin position="110"/>
        <end position="129"/>
    </location>
</feature>
<evidence type="ECO:0000256" key="1">
    <source>
        <dbReference type="SAM" id="Phobius"/>
    </source>
</evidence>
<sequence length="135" mass="14863">MSPRASLLQLAFMAMLGLSFAAFAIPILVFPDQAPEVSNEALRRLRTQAAAGVEIAWLLSPQVVDARMVGPTPYHVEGRVVWRSLFGVVVGETTVTQHQSSYRWDTGKLALVWAVFLVTETLLAGSIVWRLRTSP</sequence>
<evidence type="ECO:0000313" key="2">
    <source>
        <dbReference type="EMBL" id="MCM8747848.1"/>
    </source>
</evidence>
<organism evidence="2 3">
    <name type="scientific">Thermalbibacter longus</name>
    <dbReference type="NCBI Taxonomy" id="2951981"/>
    <lineage>
        <taxon>Bacteria</taxon>
        <taxon>Pseudomonadati</taxon>
        <taxon>Thermomicrobiota</taxon>
        <taxon>Thermomicrobia</taxon>
        <taxon>Thermomicrobiales</taxon>
        <taxon>Thermomicrobiaceae</taxon>
        <taxon>Thermalbibacter</taxon>
    </lineage>
</organism>
<keyword evidence="1" id="KW-0812">Transmembrane</keyword>
<dbReference type="Proteomes" id="UP001165306">
    <property type="component" value="Unassembled WGS sequence"/>
</dbReference>
<dbReference type="RefSeq" id="WP_284055631.1">
    <property type="nucleotide sequence ID" value="NZ_JAMSLR010000001.1"/>
</dbReference>
<protein>
    <submittedName>
        <fullName evidence="2">Uncharacterized protein</fullName>
    </submittedName>
</protein>
<reference evidence="2" key="1">
    <citation type="submission" date="2022-06" db="EMBL/GenBank/DDBJ databases">
        <title>CFH 74404 Thermomicrobiaceae sp.</title>
        <authorList>
            <person name="Ming H."/>
            <person name="Li W.-J."/>
            <person name="Zhao Z."/>
        </authorList>
    </citation>
    <scope>NUCLEOTIDE SEQUENCE</scope>
    <source>
        <strain evidence="2">CFH 74404</strain>
    </source>
</reference>
<dbReference type="AlphaFoldDB" id="A0AA41WBJ7"/>
<evidence type="ECO:0000313" key="3">
    <source>
        <dbReference type="Proteomes" id="UP001165306"/>
    </source>
</evidence>
<keyword evidence="3" id="KW-1185">Reference proteome</keyword>
<dbReference type="EMBL" id="JAMSLR010000001">
    <property type="protein sequence ID" value="MCM8747848.1"/>
    <property type="molecule type" value="Genomic_DNA"/>
</dbReference>
<gene>
    <name evidence="2" type="ORF">NET02_01665</name>
</gene>
<keyword evidence="1" id="KW-1133">Transmembrane helix</keyword>
<proteinExistence type="predicted"/>